<dbReference type="AlphaFoldDB" id="A0A1I7C553"/>
<dbReference type="eggNOG" id="COG0665">
    <property type="taxonomic scope" value="Bacteria"/>
</dbReference>
<dbReference type="STRING" id="999627.SAMN05216236_11474"/>
<dbReference type="InterPro" id="IPR036188">
    <property type="entry name" value="FAD/NAD-bd_sf"/>
</dbReference>
<evidence type="ECO:0000259" key="2">
    <source>
        <dbReference type="Pfam" id="PF01266"/>
    </source>
</evidence>
<keyword evidence="4" id="KW-1185">Reference proteome</keyword>
<dbReference type="PANTHER" id="PTHR13847:SF287">
    <property type="entry name" value="FAD-DEPENDENT OXIDOREDUCTASE DOMAIN-CONTAINING PROTEIN 1"/>
    <property type="match status" value="1"/>
</dbReference>
<dbReference type="InterPro" id="IPR006076">
    <property type="entry name" value="FAD-dep_OxRdtase"/>
</dbReference>
<keyword evidence="1" id="KW-0560">Oxidoreductase</keyword>
<proteinExistence type="predicted"/>
<dbReference type="Gene3D" id="3.30.9.10">
    <property type="entry name" value="D-Amino Acid Oxidase, subunit A, domain 2"/>
    <property type="match status" value="1"/>
</dbReference>
<dbReference type="EMBL" id="FPAW01000014">
    <property type="protein sequence ID" value="SFT94563.1"/>
    <property type="molecule type" value="Genomic_DNA"/>
</dbReference>
<reference evidence="3 4" key="1">
    <citation type="submission" date="2016-10" db="EMBL/GenBank/DDBJ databases">
        <authorList>
            <person name="de Groot N.N."/>
        </authorList>
    </citation>
    <scope>NUCLEOTIDE SEQUENCE [LARGE SCALE GENOMIC DNA]</scope>
    <source>
        <strain evidence="3 4">CGMCC 1.10959</strain>
    </source>
</reference>
<organism evidence="3 4">
    <name type="scientific">Sedimentitalea nanhaiensis</name>
    <dbReference type="NCBI Taxonomy" id="999627"/>
    <lineage>
        <taxon>Bacteria</taxon>
        <taxon>Pseudomonadati</taxon>
        <taxon>Pseudomonadota</taxon>
        <taxon>Alphaproteobacteria</taxon>
        <taxon>Rhodobacterales</taxon>
        <taxon>Paracoccaceae</taxon>
        <taxon>Sedimentitalea</taxon>
    </lineage>
</organism>
<accession>A0A1I7C553</accession>
<dbReference type="Pfam" id="PF01266">
    <property type="entry name" value="DAO"/>
    <property type="match status" value="1"/>
</dbReference>
<dbReference type="OrthoDB" id="7421214at2"/>
<name>A0A1I7C553_9RHOB</name>
<gene>
    <name evidence="3" type="ORF">SAMN05216236_11474</name>
</gene>
<dbReference type="PANTHER" id="PTHR13847">
    <property type="entry name" value="SARCOSINE DEHYDROGENASE-RELATED"/>
    <property type="match status" value="1"/>
</dbReference>
<dbReference type="SUPFAM" id="SSF51905">
    <property type="entry name" value="FAD/NAD(P)-binding domain"/>
    <property type="match status" value="1"/>
</dbReference>
<feature type="domain" description="FAD dependent oxidoreductase" evidence="2">
    <location>
        <begin position="9"/>
        <end position="348"/>
    </location>
</feature>
<dbReference type="Gene3D" id="3.50.50.60">
    <property type="entry name" value="FAD/NAD(P)-binding domain"/>
    <property type="match status" value="1"/>
</dbReference>
<evidence type="ECO:0000313" key="4">
    <source>
        <dbReference type="Proteomes" id="UP000182466"/>
    </source>
</evidence>
<protein>
    <submittedName>
        <fullName evidence="3">D-arginine dehydrogenase</fullName>
    </submittedName>
</protein>
<sequence length="377" mass="40235">MTQTDSSTDCIVIGAGIAGASVAAELAAHCPVILIERETQPGYHTTGRSAAVYAESYGPPVIRALTRASRSFFHAGGGGFPDRPLLHPCGLLFVARSDQAEALEALEYELRDAVARLSAEEVAARQPLLRDGYACAGLWDGHAADIDVNGLHQHYLKLLRSRGGSIQTNAEVTGLSHADDWQVETRAGIFKAPVVINAAGAWGDQLAQLAGIEPVGLTPKRRTVMIVGGPDRARIDDWPMTVDAQEQFYLKPDAGKLLISPADATPSPPCDAQPDELDVAICVDRIQRAFDLNVRRIDNKWAGLRSFLPDGSPMADFDPDASGFFWLVGQGGYGIQSAPAMARTAAALVRGQDIPADISDHGIVAQSLCHSRKRQAA</sequence>
<dbReference type="Proteomes" id="UP000182466">
    <property type="component" value="Unassembled WGS sequence"/>
</dbReference>
<evidence type="ECO:0000313" key="3">
    <source>
        <dbReference type="EMBL" id="SFT94563.1"/>
    </source>
</evidence>
<dbReference type="GO" id="GO:0005737">
    <property type="term" value="C:cytoplasm"/>
    <property type="evidence" value="ECO:0007669"/>
    <property type="project" value="TreeGrafter"/>
</dbReference>
<dbReference type="RefSeq" id="WP_027263981.1">
    <property type="nucleotide sequence ID" value="NZ_FPAW01000014.1"/>
</dbReference>
<dbReference type="GO" id="GO:0016491">
    <property type="term" value="F:oxidoreductase activity"/>
    <property type="evidence" value="ECO:0007669"/>
    <property type="project" value="UniProtKB-KW"/>
</dbReference>
<evidence type="ECO:0000256" key="1">
    <source>
        <dbReference type="ARBA" id="ARBA00023002"/>
    </source>
</evidence>